<protein>
    <submittedName>
        <fullName evidence="1">Uncharacterized protein</fullName>
    </submittedName>
</protein>
<reference evidence="1 2" key="1">
    <citation type="journal article" date="2022" name="Plant J.">
        <title>Chromosome-level genome of Camellia lanceoleosa provides a valuable resource for understanding genome evolution and self-incompatibility.</title>
        <authorList>
            <person name="Gong W."/>
            <person name="Xiao S."/>
            <person name="Wang L."/>
            <person name="Liao Z."/>
            <person name="Chang Y."/>
            <person name="Mo W."/>
            <person name="Hu G."/>
            <person name="Li W."/>
            <person name="Zhao G."/>
            <person name="Zhu H."/>
            <person name="Hu X."/>
            <person name="Ji K."/>
            <person name="Xiang X."/>
            <person name="Song Q."/>
            <person name="Yuan D."/>
            <person name="Jin S."/>
            <person name="Zhang L."/>
        </authorList>
    </citation>
    <scope>NUCLEOTIDE SEQUENCE [LARGE SCALE GENOMIC DNA]</scope>
    <source>
        <strain evidence="1">SQ_2022a</strain>
    </source>
</reference>
<dbReference type="Proteomes" id="UP001060215">
    <property type="component" value="Chromosome 8"/>
</dbReference>
<organism evidence="1 2">
    <name type="scientific">Camellia lanceoleosa</name>
    <dbReference type="NCBI Taxonomy" id="1840588"/>
    <lineage>
        <taxon>Eukaryota</taxon>
        <taxon>Viridiplantae</taxon>
        <taxon>Streptophyta</taxon>
        <taxon>Embryophyta</taxon>
        <taxon>Tracheophyta</taxon>
        <taxon>Spermatophyta</taxon>
        <taxon>Magnoliopsida</taxon>
        <taxon>eudicotyledons</taxon>
        <taxon>Gunneridae</taxon>
        <taxon>Pentapetalae</taxon>
        <taxon>asterids</taxon>
        <taxon>Ericales</taxon>
        <taxon>Theaceae</taxon>
        <taxon>Camellia</taxon>
    </lineage>
</organism>
<gene>
    <name evidence="1" type="ORF">LOK49_LG09G00369</name>
</gene>
<comment type="caution">
    <text evidence="1">The sequence shown here is derived from an EMBL/GenBank/DDBJ whole genome shotgun (WGS) entry which is preliminary data.</text>
</comment>
<name>A0ACC0GLE9_9ERIC</name>
<keyword evidence="2" id="KW-1185">Reference proteome</keyword>
<evidence type="ECO:0000313" key="2">
    <source>
        <dbReference type="Proteomes" id="UP001060215"/>
    </source>
</evidence>
<sequence>MVYGTSPSPQERKQRKSSPVRKPRLREEDIADHGIILYMETIQDLLNLAIDNISIMEVPKT</sequence>
<evidence type="ECO:0000313" key="1">
    <source>
        <dbReference type="EMBL" id="KAI8001418.1"/>
    </source>
</evidence>
<dbReference type="EMBL" id="CM045765">
    <property type="protein sequence ID" value="KAI8001418.1"/>
    <property type="molecule type" value="Genomic_DNA"/>
</dbReference>
<accession>A0ACC0GLE9</accession>
<proteinExistence type="predicted"/>